<dbReference type="InterPro" id="IPR051831">
    <property type="entry name" value="Bromodomain_contain_prot"/>
</dbReference>
<dbReference type="Gene3D" id="1.20.920.10">
    <property type="entry name" value="Bromodomain-like"/>
    <property type="match status" value="1"/>
</dbReference>
<dbReference type="PRINTS" id="PR00503">
    <property type="entry name" value="BROMODOMAIN"/>
</dbReference>
<gene>
    <name evidence="5" type="ORF">CC1G_07951</name>
</gene>
<dbReference type="GeneID" id="6014783"/>
<feature type="region of interest" description="Disordered" evidence="3">
    <location>
        <begin position="922"/>
        <end position="1000"/>
    </location>
</feature>
<evidence type="ECO:0000259" key="4">
    <source>
        <dbReference type="PROSITE" id="PS50014"/>
    </source>
</evidence>
<dbReference type="EMBL" id="AACS02000013">
    <property type="protein sequence ID" value="EAU83578.1"/>
    <property type="molecule type" value="Genomic_DNA"/>
</dbReference>
<organism evidence="5 6">
    <name type="scientific">Coprinopsis cinerea (strain Okayama-7 / 130 / ATCC MYA-4618 / FGSC 9003)</name>
    <name type="common">Inky cap fungus</name>
    <name type="synonym">Hormographiella aspergillata</name>
    <dbReference type="NCBI Taxonomy" id="240176"/>
    <lineage>
        <taxon>Eukaryota</taxon>
        <taxon>Fungi</taxon>
        <taxon>Dikarya</taxon>
        <taxon>Basidiomycota</taxon>
        <taxon>Agaricomycotina</taxon>
        <taxon>Agaricomycetes</taxon>
        <taxon>Agaricomycetidae</taxon>
        <taxon>Agaricales</taxon>
        <taxon>Agaricineae</taxon>
        <taxon>Psathyrellaceae</taxon>
        <taxon>Coprinopsis</taxon>
    </lineage>
</organism>
<sequence length="1047" mass="112709">MEGQQSRFSPSYDASPEYQKPLSLKQPGSSSSGLRLVLPPLKAVLAAKANKKSKHRSGSTSFASSPVVHDVGVVVEKKPPRPVKLKPLKEVLQKLIHQIKKKDDYAFFLAPVDVKNVPGYLDVVKTPMDFGTMTDKVNRGRYRSLEEFADDFRLVTTNAKIFNPPGSIYHTEAERIETWGIEHINKAAGTVIQYEADWNIDVEGEGDPSAVNIEDDDDEQRGATQEPDETGRAGSVVSQQPTSGRRGPRGPYRKHNQQSNTLSESIEPDGRLPGSKDGLGSFPPGSDWAKTMLYLKLKGKRYKTKKERMRIEKEGPPTLPDGSLDYTEMEDPFSVLSFFVPDSLTRPALIPLYSPFQPVPPPSTTSESSQPPPPPQDQTRQSVPPQQQESQPAQQPGPQASTSYPLPSSLPFRHSPPDIPSIPDLTTERPAARRHWTIARGVSSRKGKEKEDEDGEDTSWQAPREVHPADFGSFSILAAELGEEMRRRGMAPMLVYPGQEQQIHFNHIRESLSVDPVAKSKPDGEKASAVDAADPQEQADLVKNYWTAERIAEAEGYIRDLVYGGEDGLAYVRSLAEFMDYEPVSEDEDMEVDEKDWEPVPPERTLGMPLAKWVEKNIVDPLTEGRHALLREAASILYTRLTKEESGKPASTIPSPLSPHPLIHRAVADQVSKSLDLYPVANAALAALLSINLHKIDMGALIKAPNELFESEEEWYGKELKERRKAKGEQAQAVGQTASGGSATGTTTGTGATTGTDVVMGGTTQNGAGVNGTSAEPEDDAMEVEEAPQTWAGVDANVTAQAQAQARAQAQGHGQTYTPPTASSTPGAYPTSAYPATINPGAYPASAIPTATPYSAAATVTPYSTAAATYPTTAAATTTAIPNTVTTKPVPETEYEPEGPEELKEVLDYAAAVILDLNRRKFGPRSGSVGVSRQGSREMSEVPSVEKEAGEGGANGDGAVDGITNGSGGEGAPTTTTTDGSTTAATGNGTSEAPSTADGVEDPVLRNLRLNLLALAKRAPLDTIARLPKELVPEHIRQYVPTLGSST</sequence>
<dbReference type="PANTHER" id="PTHR22881">
    <property type="entry name" value="BROMODOMAIN CONTAINING PROTEIN"/>
    <property type="match status" value="1"/>
</dbReference>
<keyword evidence="1 2" id="KW-0103">Bromodomain</keyword>
<dbReference type="SMART" id="SM00297">
    <property type="entry name" value="BROMO"/>
    <property type="match status" value="1"/>
</dbReference>
<dbReference type="Proteomes" id="UP000001861">
    <property type="component" value="Unassembled WGS sequence"/>
</dbReference>
<dbReference type="RefSeq" id="XP_001838210.1">
    <property type="nucleotide sequence ID" value="XM_001838158.1"/>
</dbReference>
<feature type="region of interest" description="Disordered" evidence="3">
    <location>
        <begin position="203"/>
        <end position="326"/>
    </location>
</feature>
<feature type="region of interest" description="Disordered" evidence="3">
    <location>
        <begin position="1"/>
        <end position="34"/>
    </location>
</feature>
<dbReference type="CDD" id="cd04369">
    <property type="entry name" value="Bromodomain"/>
    <property type="match status" value="1"/>
</dbReference>
<dbReference type="KEGG" id="cci:CC1G_07951"/>
<feature type="region of interest" description="Disordered" evidence="3">
    <location>
        <begin position="720"/>
        <end position="781"/>
    </location>
</feature>
<feature type="domain" description="Bromo" evidence="4">
    <location>
        <begin position="100"/>
        <end position="170"/>
    </location>
</feature>
<feature type="compositionally biased region" description="Low complexity" evidence="3">
    <location>
        <begin position="730"/>
        <end position="765"/>
    </location>
</feature>
<evidence type="ECO:0000256" key="2">
    <source>
        <dbReference type="PROSITE-ProRule" id="PRU00035"/>
    </source>
</evidence>
<dbReference type="VEuPathDB" id="FungiDB:CC1G_07951"/>
<dbReference type="SUPFAM" id="SSF47370">
    <property type="entry name" value="Bromodomain"/>
    <property type="match status" value="1"/>
</dbReference>
<reference evidence="5 6" key="1">
    <citation type="journal article" date="2010" name="Proc. Natl. Acad. Sci. U.S.A.">
        <title>Insights into evolution of multicellular fungi from the assembled chromosomes of the mushroom Coprinopsis cinerea (Coprinus cinereus).</title>
        <authorList>
            <person name="Stajich J.E."/>
            <person name="Wilke S.K."/>
            <person name="Ahren D."/>
            <person name="Au C.H."/>
            <person name="Birren B.W."/>
            <person name="Borodovsky M."/>
            <person name="Burns C."/>
            <person name="Canback B."/>
            <person name="Casselton L.A."/>
            <person name="Cheng C.K."/>
            <person name="Deng J."/>
            <person name="Dietrich F.S."/>
            <person name="Fargo D.C."/>
            <person name="Farman M.L."/>
            <person name="Gathman A.C."/>
            <person name="Goldberg J."/>
            <person name="Guigo R."/>
            <person name="Hoegger P.J."/>
            <person name="Hooker J.B."/>
            <person name="Huggins A."/>
            <person name="James T.Y."/>
            <person name="Kamada T."/>
            <person name="Kilaru S."/>
            <person name="Kodira C."/>
            <person name="Kues U."/>
            <person name="Kupfer D."/>
            <person name="Kwan H.S."/>
            <person name="Lomsadze A."/>
            <person name="Li W."/>
            <person name="Lilly W.W."/>
            <person name="Ma L.J."/>
            <person name="Mackey A.J."/>
            <person name="Manning G."/>
            <person name="Martin F."/>
            <person name="Muraguchi H."/>
            <person name="Natvig D.O."/>
            <person name="Palmerini H."/>
            <person name="Ramesh M.A."/>
            <person name="Rehmeyer C.J."/>
            <person name="Roe B.A."/>
            <person name="Shenoy N."/>
            <person name="Stanke M."/>
            <person name="Ter-Hovhannisyan V."/>
            <person name="Tunlid A."/>
            <person name="Velagapudi R."/>
            <person name="Vision T.J."/>
            <person name="Zeng Q."/>
            <person name="Zolan M.E."/>
            <person name="Pukkila P.J."/>
        </authorList>
    </citation>
    <scope>NUCLEOTIDE SEQUENCE [LARGE SCALE GENOMIC DNA]</scope>
    <source>
        <strain evidence="6">Okayama-7 / 130 / ATCC MYA-4618 / FGSC 9003</strain>
    </source>
</reference>
<evidence type="ECO:0000256" key="1">
    <source>
        <dbReference type="ARBA" id="ARBA00023117"/>
    </source>
</evidence>
<feature type="compositionally biased region" description="Basic and acidic residues" evidence="3">
    <location>
        <begin position="935"/>
        <end position="950"/>
    </location>
</feature>
<dbReference type="AlphaFoldDB" id="A8P202"/>
<dbReference type="eggNOG" id="KOG1828">
    <property type="taxonomic scope" value="Eukaryota"/>
</dbReference>
<dbReference type="PROSITE" id="PS00633">
    <property type="entry name" value="BROMODOMAIN_1"/>
    <property type="match status" value="1"/>
</dbReference>
<dbReference type="InterPro" id="IPR001487">
    <property type="entry name" value="Bromodomain"/>
</dbReference>
<dbReference type="OrthoDB" id="21449at2759"/>
<dbReference type="OMA" id="IEYETDW"/>
<feature type="compositionally biased region" description="Basic residues" evidence="3">
    <location>
        <begin position="246"/>
        <end position="256"/>
    </location>
</feature>
<feature type="region of interest" description="Disordered" evidence="3">
    <location>
        <begin position="805"/>
        <end position="828"/>
    </location>
</feature>
<dbReference type="PROSITE" id="PS50014">
    <property type="entry name" value="BROMODOMAIN_2"/>
    <property type="match status" value="1"/>
</dbReference>
<dbReference type="GO" id="GO:0006325">
    <property type="term" value="P:chromatin organization"/>
    <property type="evidence" value="ECO:0007669"/>
    <property type="project" value="UniProtKB-ARBA"/>
</dbReference>
<accession>A8P202</accession>
<dbReference type="InParanoid" id="A8P202"/>
<feature type="compositionally biased region" description="Low complexity" evidence="3">
    <location>
        <begin position="972"/>
        <end position="991"/>
    </location>
</feature>
<evidence type="ECO:0000313" key="6">
    <source>
        <dbReference type="Proteomes" id="UP000001861"/>
    </source>
</evidence>
<comment type="caution">
    <text evidence="5">The sequence shown here is derived from an EMBL/GenBank/DDBJ whole genome shotgun (WGS) entry which is preliminary data.</text>
</comment>
<keyword evidence="6" id="KW-1185">Reference proteome</keyword>
<feature type="compositionally biased region" description="Low complexity" evidence="3">
    <location>
        <begin position="377"/>
        <end position="401"/>
    </location>
</feature>
<evidence type="ECO:0000256" key="3">
    <source>
        <dbReference type="SAM" id="MobiDB-lite"/>
    </source>
</evidence>
<name>A8P202_COPC7</name>
<proteinExistence type="predicted"/>
<feature type="compositionally biased region" description="Polar residues" evidence="3">
    <location>
        <begin position="812"/>
        <end position="826"/>
    </location>
</feature>
<dbReference type="InterPro" id="IPR036427">
    <property type="entry name" value="Bromodomain-like_sf"/>
</dbReference>
<dbReference type="InterPro" id="IPR018359">
    <property type="entry name" value="Bromodomain_CS"/>
</dbReference>
<evidence type="ECO:0000313" key="5">
    <source>
        <dbReference type="EMBL" id="EAU83578.1"/>
    </source>
</evidence>
<dbReference type="Pfam" id="PF00439">
    <property type="entry name" value="Bromodomain"/>
    <property type="match status" value="1"/>
</dbReference>
<feature type="compositionally biased region" description="Low complexity" evidence="3">
    <location>
        <begin position="924"/>
        <end position="934"/>
    </location>
</feature>
<protein>
    <recommendedName>
        <fullName evidence="4">Bromo domain-containing protein</fullName>
    </recommendedName>
</protein>
<dbReference type="PANTHER" id="PTHR22881:SF27">
    <property type="entry name" value="BROMODOMAIN CONTAINING 7_9"/>
    <property type="match status" value="1"/>
</dbReference>
<feature type="region of interest" description="Disordered" evidence="3">
    <location>
        <begin position="351"/>
        <end position="460"/>
    </location>
</feature>
<feature type="compositionally biased region" description="Basic residues" evidence="3">
    <location>
        <begin position="297"/>
        <end position="308"/>
    </location>
</feature>
<feature type="compositionally biased region" description="Basic residues" evidence="3">
    <location>
        <begin position="432"/>
        <end position="447"/>
    </location>
</feature>
<dbReference type="STRING" id="240176.A8P202"/>